<evidence type="ECO:0000313" key="3">
    <source>
        <dbReference type="Proteomes" id="UP001063166"/>
    </source>
</evidence>
<organism evidence="2 3">
    <name type="scientific">Lyophyllum shimeji</name>
    <name type="common">Hon-shimeji</name>
    <name type="synonym">Tricholoma shimeji</name>
    <dbReference type="NCBI Taxonomy" id="47721"/>
    <lineage>
        <taxon>Eukaryota</taxon>
        <taxon>Fungi</taxon>
        <taxon>Dikarya</taxon>
        <taxon>Basidiomycota</taxon>
        <taxon>Agaricomycotina</taxon>
        <taxon>Agaricomycetes</taxon>
        <taxon>Agaricomycetidae</taxon>
        <taxon>Agaricales</taxon>
        <taxon>Tricholomatineae</taxon>
        <taxon>Lyophyllaceae</taxon>
        <taxon>Lyophyllum</taxon>
    </lineage>
</organism>
<evidence type="ECO:0000256" key="1">
    <source>
        <dbReference type="SAM" id="MobiDB-lite"/>
    </source>
</evidence>
<proteinExistence type="predicted"/>
<feature type="region of interest" description="Disordered" evidence="1">
    <location>
        <begin position="190"/>
        <end position="224"/>
    </location>
</feature>
<dbReference type="AlphaFoldDB" id="A0A9P3PTW3"/>
<dbReference type="EMBL" id="BRPK01000009">
    <property type="protein sequence ID" value="GLB41252.1"/>
    <property type="molecule type" value="Genomic_DNA"/>
</dbReference>
<name>A0A9P3PTW3_LYOSH</name>
<comment type="caution">
    <text evidence="2">The sequence shown here is derived from an EMBL/GenBank/DDBJ whole genome shotgun (WGS) entry which is preliminary data.</text>
</comment>
<feature type="compositionally biased region" description="Polar residues" evidence="1">
    <location>
        <begin position="370"/>
        <end position="383"/>
    </location>
</feature>
<protein>
    <submittedName>
        <fullName evidence="2">Uncharacterized protein</fullName>
    </submittedName>
</protein>
<evidence type="ECO:0000313" key="2">
    <source>
        <dbReference type="EMBL" id="GLB41252.1"/>
    </source>
</evidence>
<accession>A0A9P3PTW3</accession>
<feature type="compositionally biased region" description="Low complexity" evidence="1">
    <location>
        <begin position="327"/>
        <end position="337"/>
    </location>
</feature>
<sequence>MPSIFLLTAHEDLCRGTGEAKTIADDVFSHGTKNLMTKMLQTYGISGEGTAVPCPPSFAPIPRPKDAFFLLANAPPWMRGYALLFISHQRSQQARKEAYPSSRSYWGNQSNPRGDTVMAQSPRYQYMTLYDPVMCAKSKTQRRGTVCSKAAKSSSRDPDGEVSCRRYTDFFEVRSRHLLGAFTPTFRLKPDKGDSASTLDDRESPSLAWARSSARPEVQPPLTSYDGCRLEEASVGYGQTAEKAFHHLYVLRREGMDDETDAQESSTLGTVSHLPAPTAKSMADALGDPADLFLDSPREMKTPADVEFDGIAAMKRGKGHIVESSQVRRQTPTTRVRCMTHPGPQSTPETTEKTRRRDRSPGPCGGNCKHFSSSPKVKLSTRSRPMPASDESDILTVRIRIFIVSAANPVIPAAEYPQHVSKQGSSMSCPKRARSSDEFEPATVCLHAASTETPTQKKPRVVERSLVFPPVFGFIGRIQITSSCCSPLRLGPAASVLRHEPFPWQNMIYRSLHGYLEAA</sequence>
<feature type="compositionally biased region" description="Basic and acidic residues" evidence="1">
    <location>
        <begin position="190"/>
        <end position="204"/>
    </location>
</feature>
<dbReference type="Proteomes" id="UP001063166">
    <property type="component" value="Unassembled WGS sequence"/>
</dbReference>
<gene>
    <name evidence="2" type="ORF">LshimejAT787_0904670</name>
</gene>
<feature type="region of interest" description="Disordered" evidence="1">
    <location>
        <begin position="321"/>
        <end position="389"/>
    </location>
</feature>
<reference evidence="2" key="1">
    <citation type="submission" date="2022-07" db="EMBL/GenBank/DDBJ databases">
        <title>The genome of Lyophyllum shimeji provides insight into the initial evolution of ectomycorrhizal fungal genome.</title>
        <authorList>
            <person name="Kobayashi Y."/>
            <person name="Shibata T."/>
            <person name="Hirakawa H."/>
            <person name="Shigenobu S."/>
            <person name="Nishiyama T."/>
            <person name="Yamada A."/>
            <person name="Hasebe M."/>
            <person name="Kawaguchi M."/>
        </authorList>
    </citation>
    <scope>NUCLEOTIDE SEQUENCE</scope>
    <source>
        <strain evidence="2">AT787</strain>
    </source>
</reference>
<keyword evidence="3" id="KW-1185">Reference proteome</keyword>